<evidence type="ECO:0000256" key="5">
    <source>
        <dbReference type="ARBA" id="ARBA00023295"/>
    </source>
</evidence>
<dbReference type="RefSeq" id="WP_139671965.1">
    <property type="nucleotide sequence ID" value="NZ_VDMN01000001.1"/>
</dbReference>
<dbReference type="InterPro" id="IPR036962">
    <property type="entry name" value="Glyco_hydro_3_N_sf"/>
</dbReference>
<comment type="catalytic activity">
    <reaction evidence="1">
        <text>Hydrolysis of terminal non-reducing N-acetyl-D-hexosamine residues in N-acetyl-beta-D-hexosaminides.</text>
        <dbReference type="EC" id="3.2.1.52"/>
    </reaction>
</comment>
<protein>
    <recommendedName>
        <fullName evidence="3">beta-N-acetylhexosaminidase</fullName>
        <ecNumber evidence="3">3.2.1.52</ecNumber>
    </recommendedName>
</protein>
<gene>
    <name evidence="7" type="primary">nagZ</name>
    <name evidence="7" type="ORF">FHP24_01660</name>
</gene>
<evidence type="ECO:0000313" key="8">
    <source>
        <dbReference type="Proteomes" id="UP000311605"/>
    </source>
</evidence>
<dbReference type="NCBIfam" id="NF003740">
    <property type="entry name" value="PRK05337.1"/>
    <property type="match status" value="1"/>
</dbReference>
<dbReference type="InterPro" id="IPR050226">
    <property type="entry name" value="NagZ_Beta-hexosaminidase"/>
</dbReference>
<dbReference type="EMBL" id="VDMN01000001">
    <property type="protein sequence ID" value="TNM65028.1"/>
    <property type="molecule type" value="Genomic_DNA"/>
</dbReference>
<evidence type="ECO:0000259" key="6">
    <source>
        <dbReference type="Pfam" id="PF00933"/>
    </source>
</evidence>
<evidence type="ECO:0000256" key="3">
    <source>
        <dbReference type="ARBA" id="ARBA00012663"/>
    </source>
</evidence>
<proteinExistence type="inferred from homology"/>
<evidence type="ECO:0000256" key="4">
    <source>
        <dbReference type="ARBA" id="ARBA00022801"/>
    </source>
</evidence>
<reference evidence="7 8" key="1">
    <citation type="submission" date="2019-06" db="EMBL/GenBank/DDBJ databases">
        <title>The draft genome of Rhizobium smilacinae PTYR-5.</title>
        <authorList>
            <person name="Liu L."/>
            <person name="Li L."/>
            <person name="Zhang X."/>
        </authorList>
    </citation>
    <scope>NUCLEOTIDE SEQUENCE [LARGE SCALE GENOMIC DNA]</scope>
    <source>
        <strain evidence="7 8">PTYR-5</strain>
    </source>
</reference>
<dbReference type="InterPro" id="IPR001764">
    <property type="entry name" value="Glyco_hydro_3_N"/>
</dbReference>
<dbReference type="SUPFAM" id="SSF51445">
    <property type="entry name" value="(Trans)glycosidases"/>
    <property type="match status" value="1"/>
</dbReference>
<name>A0A5C4XNW1_9HYPH</name>
<sequence length="338" mass="36570">MSVSKAMILGASGATLTSDEISLYRDERPWGFILFARNCLELPQITDLVASMRDAVGRPDAPVLIDQEGGRVQRIRPPMIDRYPSAAALGEIYRQDKEKGLRAAWLMSRLHAFDLLKLGVTVDCLPVLDVPVEGASNVIGDRAYGFDPQAVASMGQAAADGLKAGGMLPVMKHIPGHGRGMADSHHELPVVTASRAELEAHDFRPFVAMKNELMAMSAHIVFTAYDNQDPATISPVVIEEVIRGHIGFDGLLISDDTSMNALKGTIGERAERIMGGGCDIVLHCNGFMDEMKAVVKEVVPLSGKALQRTEAVERGFSAPDNSDEHALRTEFHDMLAVA</sequence>
<dbReference type="Pfam" id="PF00933">
    <property type="entry name" value="Glyco_hydro_3"/>
    <property type="match status" value="1"/>
</dbReference>
<comment type="similarity">
    <text evidence="2">Belongs to the glycosyl hydrolase 3 family.</text>
</comment>
<dbReference type="AlphaFoldDB" id="A0A5C4XNW1"/>
<dbReference type="OrthoDB" id="9786661at2"/>
<dbReference type="Gene3D" id="3.20.20.300">
    <property type="entry name" value="Glycoside hydrolase, family 3, N-terminal domain"/>
    <property type="match status" value="1"/>
</dbReference>
<dbReference type="InterPro" id="IPR017853">
    <property type="entry name" value="GH"/>
</dbReference>
<comment type="caution">
    <text evidence="7">The sequence shown here is derived from an EMBL/GenBank/DDBJ whole genome shotgun (WGS) entry which is preliminary data.</text>
</comment>
<evidence type="ECO:0000256" key="2">
    <source>
        <dbReference type="ARBA" id="ARBA00005336"/>
    </source>
</evidence>
<keyword evidence="4 7" id="KW-0378">Hydrolase</keyword>
<dbReference type="PANTHER" id="PTHR30480">
    <property type="entry name" value="BETA-HEXOSAMINIDASE-RELATED"/>
    <property type="match status" value="1"/>
</dbReference>
<evidence type="ECO:0000256" key="1">
    <source>
        <dbReference type="ARBA" id="ARBA00001231"/>
    </source>
</evidence>
<evidence type="ECO:0000313" key="7">
    <source>
        <dbReference type="EMBL" id="TNM65028.1"/>
    </source>
</evidence>
<dbReference type="PANTHER" id="PTHR30480:SF13">
    <property type="entry name" value="BETA-HEXOSAMINIDASE"/>
    <property type="match status" value="1"/>
</dbReference>
<dbReference type="EC" id="3.2.1.52" evidence="3"/>
<feature type="domain" description="Glycoside hydrolase family 3 N-terminal" evidence="6">
    <location>
        <begin position="31"/>
        <end position="298"/>
    </location>
</feature>
<dbReference type="GO" id="GO:0005975">
    <property type="term" value="P:carbohydrate metabolic process"/>
    <property type="evidence" value="ECO:0007669"/>
    <property type="project" value="InterPro"/>
</dbReference>
<dbReference type="GO" id="GO:0009254">
    <property type="term" value="P:peptidoglycan turnover"/>
    <property type="evidence" value="ECO:0007669"/>
    <property type="project" value="TreeGrafter"/>
</dbReference>
<organism evidence="7 8">
    <name type="scientific">Aliirhizobium smilacinae</name>
    <dbReference type="NCBI Taxonomy" id="1395944"/>
    <lineage>
        <taxon>Bacteria</taxon>
        <taxon>Pseudomonadati</taxon>
        <taxon>Pseudomonadota</taxon>
        <taxon>Alphaproteobacteria</taxon>
        <taxon>Hyphomicrobiales</taxon>
        <taxon>Rhizobiaceae</taxon>
        <taxon>Aliirhizobium</taxon>
    </lineage>
</organism>
<dbReference type="GO" id="GO:0004563">
    <property type="term" value="F:beta-N-acetylhexosaminidase activity"/>
    <property type="evidence" value="ECO:0007669"/>
    <property type="project" value="UniProtKB-EC"/>
</dbReference>
<accession>A0A5C4XNW1</accession>
<keyword evidence="8" id="KW-1185">Reference proteome</keyword>
<keyword evidence="5 7" id="KW-0326">Glycosidase</keyword>
<dbReference type="Proteomes" id="UP000311605">
    <property type="component" value="Unassembled WGS sequence"/>
</dbReference>